<dbReference type="InterPro" id="IPR002938">
    <property type="entry name" value="FAD-bd"/>
</dbReference>
<keyword evidence="7" id="KW-1185">Reference proteome</keyword>
<evidence type="ECO:0000256" key="2">
    <source>
        <dbReference type="ARBA" id="ARBA00022630"/>
    </source>
</evidence>
<evidence type="ECO:0000256" key="3">
    <source>
        <dbReference type="ARBA" id="ARBA00022827"/>
    </source>
</evidence>
<name>A0A5C3QK77_9AGAR</name>
<dbReference type="AlphaFoldDB" id="A0A5C3QK77"/>
<feature type="domain" description="FAD-binding" evidence="5">
    <location>
        <begin position="349"/>
        <end position="420"/>
    </location>
</feature>
<dbReference type="InterPro" id="IPR036188">
    <property type="entry name" value="FAD/NAD-bd_sf"/>
</dbReference>
<evidence type="ECO:0000259" key="5">
    <source>
        <dbReference type="Pfam" id="PF01494"/>
    </source>
</evidence>
<keyword evidence="2" id="KW-0285">Flavoprotein</keyword>
<dbReference type="InterPro" id="IPR050641">
    <property type="entry name" value="RIFMO-like"/>
</dbReference>
<dbReference type="GO" id="GO:0071949">
    <property type="term" value="F:FAD binding"/>
    <property type="evidence" value="ECO:0007669"/>
    <property type="project" value="InterPro"/>
</dbReference>
<dbReference type="SUPFAM" id="SSF51905">
    <property type="entry name" value="FAD/NAD(P)-binding domain"/>
    <property type="match status" value="1"/>
</dbReference>
<proteinExistence type="predicted"/>
<keyword evidence="3" id="KW-0274">FAD</keyword>
<dbReference type="Proteomes" id="UP000305067">
    <property type="component" value="Unassembled WGS sequence"/>
</dbReference>
<dbReference type="GO" id="GO:0016709">
    <property type="term" value="F:oxidoreductase activity, acting on paired donors, with incorporation or reduction of molecular oxygen, NAD(P)H as one donor, and incorporation of one atom of oxygen"/>
    <property type="evidence" value="ECO:0007669"/>
    <property type="project" value="UniProtKB-ARBA"/>
</dbReference>
<feature type="domain" description="FAD-binding" evidence="5">
    <location>
        <begin position="6"/>
        <end position="210"/>
    </location>
</feature>
<organism evidence="6 7">
    <name type="scientific">Pterulicium gracile</name>
    <dbReference type="NCBI Taxonomy" id="1884261"/>
    <lineage>
        <taxon>Eukaryota</taxon>
        <taxon>Fungi</taxon>
        <taxon>Dikarya</taxon>
        <taxon>Basidiomycota</taxon>
        <taxon>Agaricomycotina</taxon>
        <taxon>Agaricomycetes</taxon>
        <taxon>Agaricomycetidae</taxon>
        <taxon>Agaricales</taxon>
        <taxon>Pleurotineae</taxon>
        <taxon>Pterulaceae</taxon>
        <taxon>Pterulicium</taxon>
    </lineage>
</organism>
<dbReference type="Gene3D" id="3.50.50.60">
    <property type="entry name" value="FAD/NAD(P)-binding domain"/>
    <property type="match status" value="2"/>
</dbReference>
<dbReference type="Pfam" id="PF01494">
    <property type="entry name" value="FAD_binding_3"/>
    <property type="match status" value="2"/>
</dbReference>
<evidence type="ECO:0000313" key="6">
    <source>
        <dbReference type="EMBL" id="TFL02303.1"/>
    </source>
</evidence>
<protein>
    <recommendedName>
        <fullName evidence="5">FAD-binding domain-containing protein</fullName>
    </recommendedName>
</protein>
<sequence length="468" mass="51068">MTLPKRTTVLIVGAGPTGLTTAIALSKAGVTDFLIVDALKEGENSSRAMTVHAATLDSLDTLGCAKPLVQLGIQGKALQMNDRNNPSAPLVSIDFTTLKGSTKFPYVLILPQNITEKVLKEHLETQYQVQVQRPYKVTDVVNGDTLDGQMKVTFDSGEVVFASYVIGADGAKSTIRQMAEIGYADPDGQSVEETVSQMIFADIVFDQKLPIPSDRLNAFGSANAFFGIIPMQPHFIHPETTPDNLEEAKAAIARGEIVYRIGCHVPSTDGIPPSQPAKDYLQTLVDKYGPLWLNSDKDVNLNGKSVHITQVAWSTRFRNHAAIASKFFTRLALPENHKETHTDKRVKPKGGIVLLVGDAAHIHSPAGGLGMNLGIRDAAGLGPVIAEHIKAVEKKPLFDEDRVLRTYTEERYARATQTIHLTKKLLFVLSRVQGSRFVAVRNAIIRFVTGLSFVKRKIAMRVSGIAIR</sequence>
<dbReference type="PRINTS" id="PR00420">
    <property type="entry name" value="RNGMNOXGNASE"/>
</dbReference>
<reference evidence="6 7" key="1">
    <citation type="journal article" date="2019" name="Nat. Ecol. Evol.">
        <title>Megaphylogeny resolves global patterns of mushroom evolution.</title>
        <authorList>
            <person name="Varga T."/>
            <person name="Krizsan K."/>
            <person name="Foldi C."/>
            <person name="Dima B."/>
            <person name="Sanchez-Garcia M."/>
            <person name="Sanchez-Ramirez S."/>
            <person name="Szollosi G.J."/>
            <person name="Szarkandi J.G."/>
            <person name="Papp V."/>
            <person name="Albert L."/>
            <person name="Andreopoulos W."/>
            <person name="Angelini C."/>
            <person name="Antonin V."/>
            <person name="Barry K.W."/>
            <person name="Bougher N.L."/>
            <person name="Buchanan P."/>
            <person name="Buyck B."/>
            <person name="Bense V."/>
            <person name="Catcheside P."/>
            <person name="Chovatia M."/>
            <person name="Cooper J."/>
            <person name="Damon W."/>
            <person name="Desjardin D."/>
            <person name="Finy P."/>
            <person name="Geml J."/>
            <person name="Haridas S."/>
            <person name="Hughes K."/>
            <person name="Justo A."/>
            <person name="Karasinski D."/>
            <person name="Kautmanova I."/>
            <person name="Kiss B."/>
            <person name="Kocsube S."/>
            <person name="Kotiranta H."/>
            <person name="LaButti K.M."/>
            <person name="Lechner B.E."/>
            <person name="Liimatainen K."/>
            <person name="Lipzen A."/>
            <person name="Lukacs Z."/>
            <person name="Mihaltcheva S."/>
            <person name="Morgado L.N."/>
            <person name="Niskanen T."/>
            <person name="Noordeloos M.E."/>
            <person name="Ohm R.A."/>
            <person name="Ortiz-Santana B."/>
            <person name="Ovrebo C."/>
            <person name="Racz N."/>
            <person name="Riley R."/>
            <person name="Savchenko A."/>
            <person name="Shiryaev A."/>
            <person name="Soop K."/>
            <person name="Spirin V."/>
            <person name="Szebenyi C."/>
            <person name="Tomsovsky M."/>
            <person name="Tulloss R.E."/>
            <person name="Uehling J."/>
            <person name="Grigoriev I.V."/>
            <person name="Vagvolgyi C."/>
            <person name="Papp T."/>
            <person name="Martin F.M."/>
            <person name="Miettinen O."/>
            <person name="Hibbett D.S."/>
            <person name="Nagy L.G."/>
        </authorList>
    </citation>
    <scope>NUCLEOTIDE SEQUENCE [LARGE SCALE GENOMIC DNA]</scope>
    <source>
        <strain evidence="6 7">CBS 309.79</strain>
    </source>
</reference>
<dbReference type="OrthoDB" id="10016252at2759"/>
<evidence type="ECO:0000313" key="7">
    <source>
        <dbReference type="Proteomes" id="UP000305067"/>
    </source>
</evidence>
<dbReference type="PANTHER" id="PTHR43004:SF19">
    <property type="entry name" value="BINDING MONOOXYGENASE, PUTATIVE (JCVI)-RELATED"/>
    <property type="match status" value="1"/>
</dbReference>
<evidence type="ECO:0000256" key="1">
    <source>
        <dbReference type="ARBA" id="ARBA00001974"/>
    </source>
</evidence>
<comment type="cofactor">
    <cofactor evidence="1">
        <name>FAD</name>
        <dbReference type="ChEBI" id="CHEBI:57692"/>
    </cofactor>
</comment>
<dbReference type="STRING" id="1884261.A0A5C3QK77"/>
<keyword evidence="4" id="KW-0560">Oxidoreductase</keyword>
<dbReference type="EMBL" id="ML178822">
    <property type="protein sequence ID" value="TFL02303.1"/>
    <property type="molecule type" value="Genomic_DNA"/>
</dbReference>
<gene>
    <name evidence="6" type="ORF">BDV98DRAFT_546637</name>
</gene>
<accession>A0A5C3QK77</accession>
<dbReference type="PANTHER" id="PTHR43004">
    <property type="entry name" value="TRK SYSTEM POTASSIUM UPTAKE PROTEIN"/>
    <property type="match status" value="1"/>
</dbReference>
<evidence type="ECO:0000256" key="4">
    <source>
        <dbReference type="ARBA" id="ARBA00023002"/>
    </source>
</evidence>